<gene>
    <name evidence="1" type="ORF">BDY19DRAFT_571798</name>
</gene>
<accession>A0ACB8UCI1</accession>
<proteinExistence type="predicted"/>
<dbReference type="Proteomes" id="UP001055072">
    <property type="component" value="Unassembled WGS sequence"/>
</dbReference>
<keyword evidence="2" id="KW-1185">Reference proteome</keyword>
<protein>
    <submittedName>
        <fullName evidence="1">Uncharacterized protein</fullName>
    </submittedName>
</protein>
<name>A0ACB8UCI1_9APHY</name>
<dbReference type="EMBL" id="MU274904">
    <property type="protein sequence ID" value="KAI0091980.1"/>
    <property type="molecule type" value="Genomic_DNA"/>
</dbReference>
<reference evidence="1" key="1">
    <citation type="journal article" date="2021" name="Environ. Microbiol.">
        <title>Gene family expansions and transcriptome signatures uncover fungal adaptations to wood decay.</title>
        <authorList>
            <person name="Hage H."/>
            <person name="Miyauchi S."/>
            <person name="Viragh M."/>
            <person name="Drula E."/>
            <person name="Min B."/>
            <person name="Chaduli D."/>
            <person name="Navarro D."/>
            <person name="Favel A."/>
            <person name="Norest M."/>
            <person name="Lesage-Meessen L."/>
            <person name="Balint B."/>
            <person name="Merenyi Z."/>
            <person name="de Eugenio L."/>
            <person name="Morin E."/>
            <person name="Martinez A.T."/>
            <person name="Baldrian P."/>
            <person name="Stursova M."/>
            <person name="Martinez M.J."/>
            <person name="Novotny C."/>
            <person name="Magnuson J.K."/>
            <person name="Spatafora J.W."/>
            <person name="Maurice S."/>
            <person name="Pangilinan J."/>
            <person name="Andreopoulos W."/>
            <person name="LaButti K."/>
            <person name="Hundley H."/>
            <person name="Na H."/>
            <person name="Kuo A."/>
            <person name="Barry K."/>
            <person name="Lipzen A."/>
            <person name="Henrissat B."/>
            <person name="Riley R."/>
            <person name="Ahrendt S."/>
            <person name="Nagy L.G."/>
            <person name="Grigoriev I.V."/>
            <person name="Martin F."/>
            <person name="Rosso M.N."/>
        </authorList>
    </citation>
    <scope>NUCLEOTIDE SEQUENCE</scope>
    <source>
        <strain evidence="1">CBS 384.51</strain>
    </source>
</reference>
<sequence>MYKFPAYYCKAKFVKRNALSELGFGLLSSYFKQSEIYGKRYCHIRLFLTIVHEPCTVHLQQQRFVTSEHLDSQVQGPLAQTVRLPMEQWISAHRGDVANRFFRMYSICVQCVLCHEPAVQYHSWPLAISRQSRSNNLCRKTWPSRTCRGT</sequence>
<organism evidence="1 2">
    <name type="scientific">Irpex rosettiformis</name>
    <dbReference type="NCBI Taxonomy" id="378272"/>
    <lineage>
        <taxon>Eukaryota</taxon>
        <taxon>Fungi</taxon>
        <taxon>Dikarya</taxon>
        <taxon>Basidiomycota</taxon>
        <taxon>Agaricomycotina</taxon>
        <taxon>Agaricomycetes</taxon>
        <taxon>Polyporales</taxon>
        <taxon>Irpicaceae</taxon>
        <taxon>Irpex</taxon>
    </lineage>
</organism>
<comment type="caution">
    <text evidence="1">The sequence shown here is derived from an EMBL/GenBank/DDBJ whole genome shotgun (WGS) entry which is preliminary data.</text>
</comment>
<evidence type="ECO:0000313" key="2">
    <source>
        <dbReference type="Proteomes" id="UP001055072"/>
    </source>
</evidence>
<evidence type="ECO:0000313" key="1">
    <source>
        <dbReference type="EMBL" id="KAI0091980.1"/>
    </source>
</evidence>